<sequence length="103" mass="10780">MMLYLVNDFFIPASSTPDPSSQSVIGNFSQLDPSSQSMIGSVNYVAVWPQAGGPFPASSGLTTLGQPSVSQQQKCATPMGSVLMKPMNAVGASCWSHSCCGWC</sequence>
<dbReference type="Proteomes" id="UP000694843">
    <property type="component" value="Unplaced"/>
</dbReference>
<protein>
    <submittedName>
        <fullName evidence="2">Uncharacterized protein LOC125178371</fullName>
    </submittedName>
</protein>
<proteinExistence type="predicted"/>
<name>A0A979FMF1_HYAAZ</name>
<evidence type="ECO:0000313" key="1">
    <source>
        <dbReference type="Proteomes" id="UP000694843"/>
    </source>
</evidence>
<reference evidence="2" key="1">
    <citation type="submission" date="2025-08" db="UniProtKB">
        <authorList>
            <consortium name="RefSeq"/>
        </authorList>
    </citation>
    <scope>IDENTIFICATION</scope>
    <source>
        <tissue evidence="2">Whole organism</tissue>
    </source>
</reference>
<gene>
    <name evidence="2" type="primary">LOC125178371</name>
</gene>
<dbReference type="GeneID" id="125178371"/>
<evidence type="ECO:0000313" key="2">
    <source>
        <dbReference type="RefSeq" id="XP_047737907.1"/>
    </source>
</evidence>
<dbReference type="RefSeq" id="XP_047737907.1">
    <property type="nucleotide sequence ID" value="XM_047881951.1"/>
</dbReference>
<organism evidence="1 2">
    <name type="scientific">Hyalella azteca</name>
    <name type="common">Amphipod</name>
    <dbReference type="NCBI Taxonomy" id="294128"/>
    <lineage>
        <taxon>Eukaryota</taxon>
        <taxon>Metazoa</taxon>
        <taxon>Ecdysozoa</taxon>
        <taxon>Arthropoda</taxon>
        <taxon>Crustacea</taxon>
        <taxon>Multicrustacea</taxon>
        <taxon>Malacostraca</taxon>
        <taxon>Eumalacostraca</taxon>
        <taxon>Peracarida</taxon>
        <taxon>Amphipoda</taxon>
        <taxon>Senticaudata</taxon>
        <taxon>Talitrida</taxon>
        <taxon>Talitroidea</taxon>
        <taxon>Hyalellidae</taxon>
        <taxon>Hyalella</taxon>
    </lineage>
</organism>
<accession>A0A979FMF1</accession>
<keyword evidence="1" id="KW-1185">Reference proteome</keyword>
<dbReference type="KEGG" id="hazt:125178371"/>
<dbReference type="AlphaFoldDB" id="A0A979FMF1"/>